<keyword evidence="11 13" id="KW-0030">Aminoacyl-tRNA synthetase</keyword>
<dbReference type="FunFam" id="3.30.930.10:FF:000003">
    <property type="entry name" value="Phenylalanine--tRNA ligase alpha subunit"/>
    <property type="match status" value="1"/>
</dbReference>
<dbReference type="GO" id="GO:0000049">
    <property type="term" value="F:tRNA binding"/>
    <property type="evidence" value="ECO:0007669"/>
    <property type="project" value="InterPro"/>
</dbReference>
<dbReference type="AlphaFoldDB" id="A0A510HFP6"/>
<keyword evidence="5 13" id="KW-0436">Ligase</keyword>
<dbReference type="GO" id="GO:0004826">
    <property type="term" value="F:phenylalanine-tRNA ligase activity"/>
    <property type="evidence" value="ECO:0007669"/>
    <property type="project" value="UniProtKB-UniRule"/>
</dbReference>
<dbReference type="HAMAP" id="MF_00281">
    <property type="entry name" value="Phe_tRNA_synth_alpha1"/>
    <property type="match status" value="1"/>
</dbReference>
<evidence type="ECO:0000313" key="15">
    <source>
        <dbReference type="EMBL" id="BBL78768.1"/>
    </source>
</evidence>
<evidence type="ECO:0000256" key="8">
    <source>
        <dbReference type="ARBA" id="ARBA00022840"/>
    </source>
</evidence>
<proteinExistence type="inferred from homology"/>
<evidence type="ECO:0000256" key="1">
    <source>
        <dbReference type="ARBA" id="ARBA00004496"/>
    </source>
</evidence>
<dbReference type="Pfam" id="PF01409">
    <property type="entry name" value="tRNA-synt_2d"/>
    <property type="match status" value="1"/>
</dbReference>
<dbReference type="EC" id="6.1.1.20" evidence="13"/>
<dbReference type="CDD" id="cd00496">
    <property type="entry name" value="PheRS_alpha_core"/>
    <property type="match status" value="1"/>
</dbReference>
<evidence type="ECO:0000256" key="2">
    <source>
        <dbReference type="ARBA" id="ARBA00010207"/>
    </source>
</evidence>
<dbReference type="InterPro" id="IPR010978">
    <property type="entry name" value="tRNA-bd_arm"/>
</dbReference>
<feature type="domain" description="Aminoacyl-transfer RNA synthetases class-II family profile" evidence="14">
    <location>
        <begin position="121"/>
        <end position="349"/>
    </location>
</feature>
<feature type="binding site" evidence="13">
    <location>
        <position position="263"/>
    </location>
    <ligand>
        <name>Mg(2+)</name>
        <dbReference type="ChEBI" id="CHEBI:18420"/>
        <note>shared with beta subunit</note>
    </ligand>
</feature>
<dbReference type="SUPFAM" id="SSF55681">
    <property type="entry name" value="Class II aaRS and biotin synthetases"/>
    <property type="match status" value="1"/>
</dbReference>
<keyword evidence="8 13" id="KW-0067">ATP-binding</keyword>
<name>A0A510HFP6_9ACTN</name>
<evidence type="ECO:0000256" key="10">
    <source>
        <dbReference type="ARBA" id="ARBA00022917"/>
    </source>
</evidence>
<keyword evidence="6 13" id="KW-0479">Metal-binding</keyword>
<dbReference type="GO" id="GO:0005737">
    <property type="term" value="C:cytoplasm"/>
    <property type="evidence" value="ECO:0007669"/>
    <property type="project" value="UniProtKB-SubCell"/>
</dbReference>
<evidence type="ECO:0000256" key="6">
    <source>
        <dbReference type="ARBA" id="ARBA00022723"/>
    </source>
</evidence>
<comment type="cofactor">
    <cofactor evidence="13">
        <name>Mg(2+)</name>
        <dbReference type="ChEBI" id="CHEBI:18420"/>
    </cofactor>
    <text evidence="13">Binds 2 magnesium ions per tetramer.</text>
</comment>
<dbReference type="GO" id="GO:0006432">
    <property type="term" value="P:phenylalanyl-tRNA aminoacylation"/>
    <property type="evidence" value="ECO:0007669"/>
    <property type="project" value="UniProtKB-UniRule"/>
</dbReference>
<sequence>MCYHNRPMTVLTDRIRKLREEALAAVAAADTTAALEEVRVRYLGRSAGLTEIKKSIGRLPPEERREVGREANEASREIQQALGERARDLAAAEQARRLREEAVDVTLPGHPFPEGSLHPTQRIIEEVVDFFVGLGYRVAEGPEVETDYYNFTALNIPPDHPARLMQATFFLDEGLVLRTHTSPVQVRTMLAQEPPVYVVVPGRVYRRDSDPTHTPMFNQIEGLAVDRGLTLAHLKGTLAAMARHVFGGAVEVRLRPSYFQFTEPSVELDVSCFVCGGSDPGCKVCKGAGWLEMLGAGMVDPAVLEEVGYDPEEYTGFAFGMGPDRMAMVRYGVPDLRLFFEGDLRFLRQF</sequence>
<organism evidence="15 16">
    <name type="scientific">Rubrobacter xylanophilus</name>
    <dbReference type="NCBI Taxonomy" id="49319"/>
    <lineage>
        <taxon>Bacteria</taxon>
        <taxon>Bacillati</taxon>
        <taxon>Actinomycetota</taxon>
        <taxon>Rubrobacteria</taxon>
        <taxon>Rubrobacterales</taxon>
        <taxon>Rubrobacteraceae</taxon>
        <taxon>Rubrobacter</taxon>
    </lineage>
</organism>
<protein>
    <recommendedName>
        <fullName evidence="13">Phenylalanine--tRNA ligase alpha subunit</fullName>
        <ecNumber evidence="13">6.1.1.20</ecNumber>
    </recommendedName>
    <alternativeName>
        <fullName evidence="13">Phenylalanyl-tRNA synthetase alpha subunit</fullName>
        <shortName evidence="13">PheRS</shortName>
    </alternativeName>
</protein>
<dbReference type="InterPro" id="IPR004188">
    <property type="entry name" value="Phe-tRNA_ligase_II_N"/>
</dbReference>
<dbReference type="PROSITE" id="PS50862">
    <property type="entry name" value="AA_TRNA_LIGASE_II"/>
    <property type="match status" value="1"/>
</dbReference>
<dbReference type="InterPro" id="IPR002319">
    <property type="entry name" value="Phenylalanyl-tRNA_Synthase"/>
</dbReference>
<evidence type="ECO:0000256" key="4">
    <source>
        <dbReference type="ARBA" id="ARBA00022490"/>
    </source>
</evidence>
<keyword evidence="9 13" id="KW-0460">Magnesium</keyword>
<comment type="subunit">
    <text evidence="3 13">Tetramer of two alpha and two beta subunits.</text>
</comment>
<dbReference type="InterPro" id="IPR045864">
    <property type="entry name" value="aa-tRNA-synth_II/BPL/LPL"/>
</dbReference>
<dbReference type="InterPro" id="IPR004529">
    <property type="entry name" value="Phe-tRNA-synth_IIc_asu"/>
</dbReference>
<keyword evidence="10 13" id="KW-0648">Protein biosynthesis</keyword>
<dbReference type="EMBL" id="AP019791">
    <property type="protein sequence ID" value="BBL78768.1"/>
    <property type="molecule type" value="Genomic_DNA"/>
</dbReference>
<accession>A0A510HFP6</accession>
<gene>
    <name evidence="13 15" type="primary">pheS</name>
    <name evidence="15" type="ORF">RxyAA322_06220</name>
</gene>
<dbReference type="GO" id="GO:0005524">
    <property type="term" value="F:ATP binding"/>
    <property type="evidence" value="ECO:0007669"/>
    <property type="project" value="UniProtKB-UniRule"/>
</dbReference>
<dbReference type="Gene3D" id="3.30.930.10">
    <property type="entry name" value="Bira Bifunctional Protein, Domain 2"/>
    <property type="match status" value="1"/>
</dbReference>
<comment type="subcellular location">
    <subcellularLocation>
        <location evidence="1 13">Cytoplasm</location>
    </subcellularLocation>
</comment>
<evidence type="ECO:0000256" key="11">
    <source>
        <dbReference type="ARBA" id="ARBA00023146"/>
    </source>
</evidence>
<dbReference type="InterPro" id="IPR006195">
    <property type="entry name" value="aa-tRNA-synth_II"/>
</dbReference>
<evidence type="ECO:0000313" key="16">
    <source>
        <dbReference type="Proteomes" id="UP000318065"/>
    </source>
</evidence>
<dbReference type="Proteomes" id="UP000318065">
    <property type="component" value="Chromosome"/>
</dbReference>
<keyword evidence="7 13" id="KW-0547">Nucleotide-binding</keyword>
<evidence type="ECO:0000256" key="5">
    <source>
        <dbReference type="ARBA" id="ARBA00022598"/>
    </source>
</evidence>
<dbReference type="InterPro" id="IPR022911">
    <property type="entry name" value="Phe_tRNA_ligase_alpha1_bac"/>
</dbReference>
<dbReference type="SUPFAM" id="SSF46589">
    <property type="entry name" value="tRNA-binding arm"/>
    <property type="match status" value="1"/>
</dbReference>
<comment type="catalytic activity">
    <reaction evidence="12 13">
        <text>tRNA(Phe) + L-phenylalanine + ATP = L-phenylalanyl-tRNA(Phe) + AMP + diphosphate + H(+)</text>
        <dbReference type="Rhea" id="RHEA:19413"/>
        <dbReference type="Rhea" id="RHEA-COMP:9668"/>
        <dbReference type="Rhea" id="RHEA-COMP:9699"/>
        <dbReference type="ChEBI" id="CHEBI:15378"/>
        <dbReference type="ChEBI" id="CHEBI:30616"/>
        <dbReference type="ChEBI" id="CHEBI:33019"/>
        <dbReference type="ChEBI" id="CHEBI:58095"/>
        <dbReference type="ChEBI" id="CHEBI:78442"/>
        <dbReference type="ChEBI" id="CHEBI:78531"/>
        <dbReference type="ChEBI" id="CHEBI:456215"/>
        <dbReference type="EC" id="6.1.1.20"/>
    </reaction>
</comment>
<dbReference type="NCBIfam" id="TIGR00468">
    <property type="entry name" value="pheS"/>
    <property type="match status" value="1"/>
</dbReference>
<reference evidence="15" key="1">
    <citation type="journal article" date="2019" name="Microbiol. Resour. Announc.">
        <title>Complete Genome Sequence of Rubrobacter xylanophilus Strain AA3-22, Isolated from Arima Onsen in Japan.</title>
        <authorList>
            <person name="Tomariguchi N."/>
            <person name="Miyazaki K."/>
        </authorList>
    </citation>
    <scope>NUCLEOTIDE SEQUENCE [LARGE SCALE GENOMIC DNA]</scope>
    <source>
        <strain evidence="15">AA3-22</strain>
    </source>
</reference>
<dbReference type="PANTHER" id="PTHR11538">
    <property type="entry name" value="PHENYLALANYL-TRNA SYNTHETASE"/>
    <property type="match status" value="1"/>
</dbReference>
<dbReference type="PANTHER" id="PTHR11538:SF41">
    <property type="entry name" value="PHENYLALANINE--TRNA LIGASE, MITOCHONDRIAL"/>
    <property type="match status" value="1"/>
</dbReference>
<keyword evidence="4 13" id="KW-0963">Cytoplasm</keyword>
<evidence type="ECO:0000256" key="9">
    <source>
        <dbReference type="ARBA" id="ARBA00022842"/>
    </source>
</evidence>
<evidence type="ECO:0000259" key="14">
    <source>
        <dbReference type="PROSITE" id="PS50862"/>
    </source>
</evidence>
<dbReference type="Pfam" id="PF02912">
    <property type="entry name" value="Phe_tRNA-synt_N"/>
    <property type="match status" value="1"/>
</dbReference>
<dbReference type="GO" id="GO:0000287">
    <property type="term" value="F:magnesium ion binding"/>
    <property type="evidence" value="ECO:0007669"/>
    <property type="project" value="UniProtKB-UniRule"/>
</dbReference>
<evidence type="ECO:0000256" key="13">
    <source>
        <dbReference type="HAMAP-Rule" id="MF_00281"/>
    </source>
</evidence>
<comment type="similarity">
    <text evidence="2 13">Belongs to the class-II aminoacyl-tRNA synthetase family. Phe-tRNA synthetase alpha subunit type 1 subfamily.</text>
</comment>
<evidence type="ECO:0000256" key="7">
    <source>
        <dbReference type="ARBA" id="ARBA00022741"/>
    </source>
</evidence>
<evidence type="ECO:0000256" key="3">
    <source>
        <dbReference type="ARBA" id="ARBA00011209"/>
    </source>
</evidence>
<keyword evidence="16" id="KW-1185">Reference proteome</keyword>
<evidence type="ECO:0000256" key="12">
    <source>
        <dbReference type="ARBA" id="ARBA00049255"/>
    </source>
</evidence>